<sequence length="187" mass="22427">MVRVYTYIFIYMNWVYGGIFMNLTFFVSLLSEELRTKYYEEIIRNGQVTEELWKEISYYLEKTYKEILSVEEQIIELLRNLEDVEKSRLMMTIQENDIYLFNKISTKLFSFEDIISIDRERVKTVLCKLDMNTLCKATLGSSPRVIYYIQNIFPDIDFVEVRRKLGSVQLDEILQAQDKIIMEINNK</sequence>
<evidence type="ECO:0000256" key="1">
    <source>
        <dbReference type="SAM" id="Coils"/>
    </source>
</evidence>
<dbReference type="InterPro" id="IPR000090">
    <property type="entry name" value="Flg_Motor_Flig"/>
</dbReference>
<comment type="caution">
    <text evidence="4">The sequence shown here is derived from an EMBL/GenBank/DDBJ whole genome shotgun (WGS) entry which is preliminary data.</text>
</comment>
<dbReference type="SUPFAM" id="SSF48029">
    <property type="entry name" value="FliG"/>
    <property type="match status" value="1"/>
</dbReference>
<dbReference type="Proteomes" id="UP000768462">
    <property type="component" value="Unassembled WGS sequence"/>
</dbReference>
<keyword evidence="2" id="KW-1133">Transmembrane helix</keyword>
<dbReference type="Gene3D" id="1.10.220.30">
    <property type="match status" value="1"/>
</dbReference>
<evidence type="ECO:0000313" key="4">
    <source>
        <dbReference type="EMBL" id="MBE6061143.1"/>
    </source>
</evidence>
<reference evidence="4" key="1">
    <citation type="submission" date="2019-04" db="EMBL/GenBank/DDBJ databases">
        <title>Evolution of Biomass-Degrading Anaerobic Consortia Revealed by Metagenomics.</title>
        <authorList>
            <person name="Peng X."/>
        </authorList>
    </citation>
    <scope>NUCLEOTIDE SEQUENCE</scope>
    <source>
        <strain evidence="4">SIG254</strain>
    </source>
</reference>
<name>A0A927WCI0_9CLOT</name>
<gene>
    <name evidence="4" type="ORF">E7215_13355</name>
</gene>
<dbReference type="GO" id="GO:0006935">
    <property type="term" value="P:chemotaxis"/>
    <property type="evidence" value="ECO:0007669"/>
    <property type="project" value="InterPro"/>
</dbReference>
<feature type="transmembrane region" description="Helical" evidence="2">
    <location>
        <begin position="6"/>
        <end position="30"/>
    </location>
</feature>
<dbReference type="GO" id="GO:0009288">
    <property type="term" value="C:bacterial-type flagellum"/>
    <property type="evidence" value="ECO:0007669"/>
    <property type="project" value="InterPro"/>
</dbReference>
<keyword evidence="1" id="KW-0175">Coiled coil</keyword>
<feature type="domain" description="Flagellar motor switch protein FliG C-terminal" evidence="3">
    <location>
        <begin position="92"/>
        <end position="185"/>
    </location>
</feature>
<evidence type="ECO:0000256" key="2">
    <source>
        <dbReference type="SAM" id="Phobius"/>
    </source>
</evidence>
<keyword evidence="2" id="KW-0472">Membrane</keyword>
<proteinExistence type="predicted"/>
<evidence type="ECO:0000259" key="3">
    <source>
        <dbReference type="Pfam" id="PF01706"/>
    </source>
</evidence>
<keyword evidence="2" id="KW-0812">Transmembrane</keyword>
<dbReference type="AlphaFoldDB" id="A0A927WCI0"/>
<organism evidence="4 5">
    <name type="scientific">Clostridium sulfidigenes</name>
    <dbReference type="NCBI Taxonomy" id="318464"/>
    <lineage>
        <taxon>Bacteria</taxon>
        <taxon>Bacillati</taxon>
        <taxon>Bacillota</taxon>
        <taxon>Clostridia</taxon>
        <taxon>Eubacteriales</taxon>
        <taxon>Clostridiaceae</taxon>
        <taxon>Clostridium</taxon>
    </lineage>
</organism>
<dbReference type="EMBL" id="SVCM01000152">
    <property type="protein sequence ID" value="MBE6061143.1"/>
    <property type="molecule type" value="Genomic_DNA"/>
</dbReference>
<dbReference type="GO" id="GO:0003774">
    <property type="term" value="F:cytoskeletal motor activity"/>
    <property type="evidence" value="ECO:0007669"/>
    <property type="project" value="InterPro"/>
</dbReference>
<protein>
    <recommendedName>
        <fullName evidence="3">Flagellar motor switch protein FliG C-terminal domain-containing protein</fullName>
    </recommendedName>
</protein>
<accession>A0A927WCI0</accession>
<feature type="coiled-coil region" evidence="1">
    <location>
        <begin position="60"/>
        <end position="87"/>
    </location>
</feature>
<dbReference type="InterPro" id="IPR023087">
    <property type="entry name" value="Flg_Motor_Flig_C"/>
</dbReference>
<dbReference type="InterPro" id="IPR011002">
    <property type="entry name" value="FliG_a-hlx"/>
</dbReference>
<dbReference type="PRINTS" id="PR00954">
    <property type="entry name" value="FLGMOTORFLIG"/>
</dbReference>
<dbReference type="GO" id="GO:0071973">
    <property type="term" value="P:bacterial-type flagellum-dependent cell motility"/>
    <property type="evidence" value="ECO:0007669"/>
    <property type="project" value="InterPro"/>
</dbReference>
<dbReference type="Pfam" id="PF01706">
    <property type="entry name" value="FliG_C"/>
    <property type="match status" value="1"/>
</dbReference>
<evidence type="ECO:0000313" key="5">
    <source>
        <dbReference type="Proteomes" id="UP000768462"/>
    </source>
</evidence>